<dbReference type="Pfam" id="PF01527">
    <property type="entry name" value="HTH_Tnp_1"/>
    <property type="match status" value="1"/>
</dbReference>
<keyword evidence="1" id="KW-0175">Coiled coil</keyword>
<dbReference type="InterPro" id="IPR036397">
    <property type="entry name" value="RNaseH_sf"/>
</dbReference>
<name>A0A502EML5_9PROT</name>
<gene>
    <name evidence="3" type="ORF">EAH89_29535</name>
</gene>
<dbReference type="GO" id="GO:0015074">
    <property type="term" value="P:DNA integration"/>
    <property type="evidence" value="ECO:0007669"/>
    <property type="project" value="InterPro"/>
</dbReference>
<keyword evidence="4" id="KW-1185">Reference proteome</keyword>
<dbReference type="OrthoDB" id="8080802at2"/>
<proteinExistence type="predicted"/>
<dbReference type="InterPro" id="IPR001584">
    <property type="entry name" value="Integrase_cat-core"/>
</dbReference>
<evidence type="ECO:0000313" key="4">
    <source>
        <dbReference type="Proteomes" id="UP000317078"/>
    </source>
</evidence>
<dbReference type="InterPro" id="IPR048020">
    <property type="entry name" value="Transpos_IS3"/>
</dbReference>
<dbReference type="Gene3D" id="3.30.420.10">
    <property type="entry name" value="Ribonuclease H-like superfamily/Ribonuclease H"/>
    <property type="match status" value="1"/>
</dbReference>
<protein>
    <submittedName>
        <fullName evidence="3">IS3 family transposase</fullName>
    </submittedName>
</protein>
<accession>A0A502EML5</accession>
<evidence type="ECO:0000256" key="1">
    <source>
        <dbReference type="SAM" id="Coils"/>
    </source>
</evidence>
<dbReference type="EMBL" id="RCZP01000078">
    <property type="protein sequence ID" value="TPG38242.1"/>
    <property type="molecule type" value="Genomic_DNA"/>
</dbReference>
<dbReference type="PROSITE" id="PS50994">
    <property type="entry name" value="INTEGRASE"/>
    <property type="match status" value="1"/>
</dbReference>
<comment type="caution">
    <text evidence="3">The sequence shown here is derived from an EMBL/GenBank/DDBJ whole genome shotgun (WGS) entry which is preliminary data.</text>
</comment>
<dbReference type="GO" id="GO:0006313">
    <property type="term" value="P:DNA transposition"/>
    <property type="evidence" value="ECO:0007669"/>
    <property type="project" value="InterPro"/>
</dbReference>
<dbReference type="SUPFAM" id="SSF46689">
    <property type="entry name" value="Homeodomain-like"/>
    <property type="match status" value="1"/>
</dbReference>
<dbReference type="AlphaFoldDB" id="A0A502EML5"/>
<dbReference type="Pfam" id="PF13276">
    <property type="entry name" value="HTH_21"/>
    <property type="match status" value="1"/>
</dbReference>
<feature type="domain" description="Integrase catalytic" evidence="2">
    <location>
        <begin position="227"/>
        <end position="408"/>
    </location>
</feature>
<dbReference type="PANTHER" id="PTHR47515:SF1">
    <property type="entry name" value="BLR2054 PROTEIN"/>
    <property type="match status" value="1"/>
</dbReference>
<dbReference type="Proteomes" id="UP000317078">
    <property type="component" value="Unassembled WGS sequence"/>
</dbReference>
<organism evidence="3 4">
    <name type="scientific">Muricoccus nepalensis</name>
    <dbReference type="NCBI Taxonomy" id="1854500"/>
    <lineage>
        <taxon>Bacteria</taxon>
        <taxon>Pseudomonadati</taxon>
        <taxon>Pseudomonadota</taxon>
        <taxon>Alphaproteobacteria</taxon>
        <taxon>Acetobacterales</taxon>
        <taxon>Roseomonadaceae</taxon>
        <taxon>Muricoccus</taxon>
    </lineage>
</organism>
<dbReference type="GO" id="GO:0004803">
    <property type="term" value="F:transposase activity"/>
    <property type="evidence" value="ECO:0007669"/>
    <property type="project" value="InterPro"/>
</dbReference>
<dbReference type="InterPro" id="IPR009057">
    <property type="entry name" value="Homeodomain-like_sf"/>
</dbReference>
<sequence>MPNDPTRVEVITGRERRRRYSAEQKLRLVEETMQLGMTVSAVARLHGVSPSLLFGWLRPRSGRRRMAEGGKAAIQADDDVVAAGRLRELEGRIRDLERLLGRKTMEVEILREALTASPGKKARLAVAVAATGRFPVKVVAETLGVARSNLVEQVRGSAKPRGHYRCQGDDELVAAIRQLTDARPTYGFRRITALLNRARPASGAEPLNHKRVYRLMAQGQLLLQRHGTQRPIRAHEGRVIASASNLRWSSDGLEIPCWNGEVVRLAFAIDTHDREVMAWVATTGGISGEMIRDLMLACVERRFAALRAPHPVQWLADNGSAYAARDTRDFAVALNLVACFTPVRSPESKGVSEAFVKTLKRDYARINPRPDAATVLQQLPSWIEDYNESHPHKGLRMRSPREFIHAQSQSAPCPV</sequence>
<dbReference type="InterPro" id="IPR025948">
    <property type="entry name" value="HTH-like_dom"/>
</dbReference>
<reference evidence="3 4" key="1">
    <citation type="journal article" date="2019" name="Environ. Microbiol.">
        <title>Species interactions and distinct microbial communities in high Arctic permafrost affected cryosols are associated with the CH4 and CO2 gas fluxes.</title>
        <authorList>
            <person name="Altshuler I."/>
            <person name="Hamel J."/>
            <person name="Turney S."/>
            <person name="Magnuson E."/>
            <person name="Levesque R."/>
            <person name="Greer C."/>
            <person name="Whyte L.G."/>
        </authorList>
    </citation>
    <scope>NUCLEOTIDE SEQUENCE [LARGE SCALE GENOMIC DNA]</scope>
    <source>
        <strain evidence="3 4">S9.3B</strain>
    </source>
</reference>
<dbReference type="NCBIfam" id="NF033516">
    <property type="entry name" value="transpos_IS3"/>
    <property type="match status" value="1"/>
</dbReference>
<dbReference type="SUPFAM" id="SSF53098">
    <property type="entry name" value="Ribonuclease H-like"/>
    <property type="match status" value="1"/>
</dbReference>
<dbReference type="InterPro" id="IPR012337">
    <property type="entry name" value="RNaseH-like_sf"/>
</dbReference>
<evidence type="ECO:0000313" key="3">
    <source>
        <dbReference type="EMBL" id="TPG38242.1"/>
    </source>
</evidence>
<feature type="coiled-coil region" evidence="1">
    <location>
        <begin position="86"/>
        <end position="113"/>
    </location>
</feature>
<dbReference type="InterPro" id="IPR002514">
    <property type="entry name" value="Transposase_8"/>
</dbReference>
<evidence type="ECO:0000259" key="2">
    <source>
        <dbReference type="PROSITE" id="PS50994"/>
    </source>
</evidence>
<dbReference type="PANTHER" id="PTHR47515">
    <property type="entry name" value="LOW CALCIUM RESPONSE LOCUS PROTEIN T"/>
    <property type="match status" value="1"/>
</dbReference>
<dbReference type="Pfam" id="PF00665">
    <property type="entry name" value="rve"/>
    <property type="match status" value="1"/>
</dbReference>
<dbReference type="GO" id="GO:0003677">
    <property type="term" value="F:DNA binding"/>
    <property type="evidence" value="ECO:0007669"/>
    <property type="project" value="InterPro"/>
</dbReference>